<evidence type="ECO:0000313" key="1">
    <source>
        <dbReference type="Proteomes" id="UP000887576"/>
    </source>
</evidence>
<accession>A0AC34Q718</accession>
<dbReference type="WBParaSite" id="JU765_v2.g13697.t1">
    <property type="protein sequence ID" value="JU765_v2.g13697.t1"/>
    <property type="gene ID" value="JU765_v2.g13697"/>
</dbReference>
<name>A0AC34Q718_9BILA</name>
<protein>
    <submittedName>
        <fullName evidence="2">Uncharacterized protein</fullName>
    </submittedName>
</protein>
<dbReference type="Proteomes" id="UP000887576">
    <property type="component" value="Unplaced"/>
</dbReference>
<proteinExistence type="predicted"/>
<reference evidence="2" key="1">
    <citation type="submission" date="2022-11" db="UniProtKB">
        <authorList>
            <consortium name="WormBaseParasite"/>
        </authorList>
    </citation>
    <scope>IDENTIFICATION</scope>
</reference>
<sequence length="283" mass="30984">MNTGSGFGISDQARIVDTSDDDDGIMRRNISKYDNFTTIDWTKELAKDRSRRKEKLINKNKSILSWLAFWLESGSAWGCVMLVGLFTGILAAVVDIGDGWLTDLKFGLCTTNIWLNREHCCLNSLNSNCTNWQRWTTIFGTKNGSFLYFLIDFFIYTTSAVSMALLAGFLVLVFAPYAAGSGIAEIKCILSGFVIRKFLGISTLWVKTVGIILASSSGLALGKEGPAVHLACCIGNIVTRWFPKYKKNEAKKREVLSASAAAALSVAFGAPIGGVMFRALRLA</sequence>
<organism evidence="1 2">
    <name type="scientific">Panagrolaimus sp. JU765</name>
    <dbReference type="NCBI Taxonomy" id="591449"/>
    <lineage>
        <taxon>Eukaryota</taxon>
        <taxon>Metazoa</taxon>
        <taxon>Ecdysozoa</taxon>
        <taxon>Nematoda</taxon>
        <taxon>Chromadorea</taxon>
        <taxon>Rhabditida</taxon>
        <taxon>Tylenchina</taxon>
        <taxon>Panagrolaimomorpha</taxon>
        <taxon>Panagrolaimoidea</taxon>
        <taxon>Panagrolaimidae</taxon>
        <taxon>Panagrolaimus</taxon>
    </lineage>
</organism>
<evidence type="ECO:0000313" key="2">
    <source>
        <dbReference type="WBParaSite" id="JU765_v2.g13697.t1"/>
    </source>
</evidence>